<feature type="region of interest" description="Disordered" evidence="1">
    <location>
        <begin position="176"/>
        <end position="214"/>
    </location>
</feature>
<feature type="compositionally biased region" description="Polar residues" evidence="1">
    <location>
        <begin position="201"/>
        <end position="214"/>
    </location>
</feature>
<evidence type="ECO:0000256" key="1">
    <source>
        <dbReference type="SAM" id="MobiDB-lite"/>
    </source>
</evidence>
<accession>A0AAD9SVF4</accession>
<comment type="caution">
    <text evidence="2">The sequence shown here is derived from an EMBL/GenBank/DDBJ whole genome shotgun (WGS) entry which is preliminary data.</text>
</comment>
<reference evidence="2" key="1">
    <citation type="submission" date="2023-06" db="EMBL/GenBank/DDBJ databases">
        <title>Draft genome of Marssonina rosae.</title>
        <authorList>
            <person name="Cheng Q."/>
        </authorList>
    </citation>
    <scope>NUCLEOTIDE SEQUENCE</scope>
    <source>
        <strain evidence="2">R4</strain>
    </source>
</reference>
<keyword evidence="3" id="KW-1185">Reference proteome</keyword>
<dbReference type="EMBL" id="JAUBYV010000010">
    <property type="protein sequence ID" value="KAK2624456.1"/>
    <property type="molecule type" value="Genomic_DNA"/>
</dbReference>
<gene>
    <name evidence="2" type="ORF">QTJ16_006406</name>
</gene>
<organism evidence="2 3">
    <name type="scientific">Diplocarpon rosae</name>
    <dbReference type="NCBI Taxonomy" id="946125"/>
    <lineage>
        <taxon>Eukaryota</taxon>
        <taxon>Fungi</taxon>
        <taxon>Dikarya</taxon>
        <taxon>Ascomycota</taxon>
        <taxon>Pezizomycotina</taxon>
        <taxon>Leotiomycetes</taxon>
        <taxon>Helotiales</taxon>
        <taxon>Drepanopezizaceae</taxon>
        <taxon>Diplocarpon</taxon>
    </lineage>
</organism>
<feature type="compositionally biased region" description="Polar residues" evidence="1">
    <location>
        <begin position="249"/>
        <end position="259"/>
    </location>
</feature>
<proteinExistence type="predicted"/>
<evidence type="ECO:0000313" key="2">
    <source>
        <dbReference type="EMBL" id="KAK2624456.1"/>
    </source>
</evidence>
<feature type="region of interest" description="Disordered" evidence="1">
    <location>
        <begin position="248"/>
        <end position="270"/>
    </location>
</feature>
<sequence>MAPLQLNTDSIISPRRQQLDHLQSAYDLDEDPRPSMSTLYPSPVRAFFAAESDLNLDLDPIRHSELDSDLGLEFDTVTPLSPRTLYAQSFDRPKTSSGPTAGPVRKNLKEMTGFGTTEEEFEALPLAVRRKYFSTLERLRFAENSRANTIPNLPIQHNRKSSIASRRGVNIALIEPRRVPSRRQRKPSRKHSAPGSGDSWFLSSPNPTTDNDAVTGTEEQVYPAGRPHGHRRQRTVIPDATDEAFYRATWQSRNGTQPVDSRPGTPISSMDDLRPHILEQSTSNMAAHVHESFRWVDEEQDLSPMLDDYHANLDGAIIPTPYSANRPSFRRNMTTSQMPLGRSSISSLKSRSAKSEARNRVRTRSRTMSSIPPHHPPTSPGGATDPNPAYYQHPEARLKLRVYLASPQKFDEAIEFGFPSVDDGNGGTTKENKPPMFISRDVERVKNSCAPEKGQQPCLHDDLVSLSEDDLSMAETESPITPSFVLQNRPLVTSASKASKSSLESHLGIGKLLLPKQPDSHSNSVAGSREMTLRMTLTRSDLRADETAIYGWQRCKSAVSDEPSSSLDEKCEMRGPMGGADGWEPMEKETCAMKRFWNKVRISQRKTA</sequence>
<feature type="region of interest" description="Disordered" evidence="1">
    <location>
        <begin position="560"/>
        <end position="584"/>
    </location>
</feature>
<feature type="region of interest" description="Disordered" evidence="1">
    <location>
        <begin position="323"/>
        <end position="390"/>
    </location>
</feature>
<evidence type="ECO:0008006" key="4">
    <source>
        <dbReference type="Google" id="ProtNLM"/>
    </source>
</evidence>
<evidence type="ECO:0000313" key="3">
    <source>
        <dbReference type="Proteomes" id="UP001285354"/>
    </source>
</evidence>
<feature type="compositionally biased region" description="Polar residues" evidence="1">
    <location>
        <begin position="323"/>
        <end position="338"/>
    </location>
</feature>
<dbReference type="Proteomes" id="UP001285354">
    <property type="component" value="Unassembled WGS sequence"/>
</dbReference>
<name>A0AAD9SVF4_9HELO</name>
<dbReference type="AlphaFoldDB" id="A0AAD9SVF4"/>
<protein>
    <recommendedName>
        <fullName evidence="4">Mucin</fullName>
    </recommendedName>
</protein>
<feature type="compositionally biased region" description="Basic residues" evidence="1">
    <location>
        <begin position="179"/>
        <end position="192"/>
    </location>
</feature>